<sequence length="213" mass="24993">ECGLKFAQLAQLQTHISEAHKPKSFTCPECSKTYCKLDVFRAHLETHNPNRPIIECPHEDCRKQYLSEKSLRNHLRTVHDQVKRFKCDEPGCGAVFPYKVNLARHQKLHDSAEQERRKKRKVEEEEAEARQRRRKENEVTDIEVLTGRDYDNDPNLALRTIPCIVTSCHLRFKRYYDRNRHMSVAHIDYRVPSNFPVPEGPDHLNRPAAQNAD</sequence>
<feature type="non-terminal residue" evidence="1">
    <location>
        <position position="1"/>
    </location>
</feature>
<gene>
    <name evidence="1" type="primary">GTF3A</name>
    <name evidence="1" type="ORF">EV182_004441</name>
</gene>
<organism evidence="1 2">
    <name type="scientific">Spiromyces aspiralis</name>
    <dbReference type="NCBI Taxonomy" id="68401"/>
    <lineage>
        <taxon>Eukaryota</taxon>
        <taxon>Fungi</taxon>
        <taxon>Fungi incertae sedis</taxon>
        <taxon>Zoopagomycota</taxon>
        <taxon>Kickxellomycotina</taxon>
        <taxon>Kickxellomycetes</taxon>
        <taxon>Kickxellales</taxon>
        <taxon>Kickxellaceae</taxon>
        <taxon>Spiromyces</taxon>
    </lineage>
</organism>
<keyword evidence="2" id="KW-1185">Reference proteome</keyword>
<reference evidence="1" key="1">
    <citation type="submission" date="2022-06" db="EMBL/GenBank/DDBJ databases">
        <title>Phylogenomic reconstructions and comparative analyses of Kickxellomycotina fungi.</title>
        <authorList>
            <person name="Reynolds N.K."/>
            <person name="Stajich J.E."/>
            <person name="Barry K."/>
            <person name="Grigoriev I.V."/>
            <person name="Crous P."/>
            <person name="Smith M.E."/>
        </authorList>
    </citation>
    <scope>NUCLEOTIDE SEQUENCE</scope>
    <source>
        <strain evidence="1">RSA 2271</strain>
    </source>
</reference>
<comment type="caution">
    <text evidence="1">The sequence shown here is derived from an EMBL/GenBank/DDBJ whole genome shotgun (WGS) entry which is preliminary data.</text>
</comment>
<evidence type="ECO:0000313" key="1">
    <source>
        <dbReference type="EMBL" id="KAJ1673849.1"/>
    </source>
</evidence>
<name>A0ACC1HHQ8_9FUNG</name>
<accession>A0ACC1HHQ8</accession>
<dbReference type="Proteomes" id="UP001145114">
    <property type="component" value="Unassembled WGS sequence"/>
</dbReference>
<evidence type="ECO:0000313" key="2">
    <source>
        <dbReference type="Proteomes" id="UP001145114"/>
    </source>
</evidence>
<dbReference type="EMBL" id="JAMZIH010006504">
    <property type="protein sequence ID" value="KAJ1673849.1"/>
    <property type="molecule type" value="Genomic_DNA"/>
</dbReference>
<proteinExistence type="predicted"/>
<protein>
    <submittedName>
        <fullName evidence="1">Transcription factor IIIA</fullName>
    </submittedName>
</protein>